<name>A0A2U9T6Z3_9GAMM</name>
<sequence>MTDTPPPYRPPVITGARIRLRPYRPDDLAAFFALHSDPEAMRYWSHPPWTRIEQAHSKFDSSLNGNAPDSQLCWAIAALDDGRMIGGVTLFRISAEQGVAEFGYMLERGSWGRGFAREAGVLALDHAFGDLGLRRIEADIDPRNLASCRLAERLGFVREGLLRERWQVAGEISDTAFYGLLASDWTQRDADTPTPEKTLLRQTVGDS</sequence>
<dbReference type="InterPro" id="IPR051908">
    <property type="entry name" value="Ribosomal_N-acetyltransferase"/>
</dbReference>
<accession>A0A2U9T6Z3</accession>
<keyword evidence="2" id="KW-0808">Transferase</keyword>
<evidence type="ECO:0000259" key="1">
    <source>
        <dbReference type="PROSITE" id="PS51186"/>
    </source>
</evidence>
<dbReference type="GO" id="GO:0008999">
    <property type="term" value="F:protein-N-terminal-alanine acetyltransferase activity"/>
    <property type="evidence" value="ECO:0007669"/>
    <property type="project" value="TreeGrafter"/>
</dbReference>
<dbReference type="AlphaFoldDB" id="A0A2U9T6Z3"/>
<dbReference type="InterPro" id="IPR000182">
    <property type="entry name" value="GNAT_dom"/>
</dbReference>
<feature type="domain" description="N-acetyltransferase" evidence="1">
    <location>
        <begin position="18"/>
        <end position="179"/>
    </location>
</feature>
<dbReference type="SUPFAM" id="SSF55729">
    <property type="entry name" value="Acyl-CoA N-acyltransferases (Nat)"/>
    <property type="match status" value="1"/>
</dbReference>
<dbReference type="GO" id="GO:1990189">
    <property type="term" value="F:protein N-terminal-serine acetyltransferase activity"/>
    <property type="evidence" value="ECO:0007669"/>
    <property type="project" value="TreeGrafter"/>
</dbReference>
<protein>
    <submittedName>
        <fullName evidence="2">N-acetyltransferase GCN5</fullName>
    </submittedName>
</protein>
<dbReference type="EMBL" id="CP029843">
    <property type="protein sequence ID" value="AWV08331.1"/>
    <property type="molecule type" value="Genomic_DNA"/>
</dbReference>
<dbReference type="Pfam" id="PF13302">
    <property type="entry name" value="Acetyltransf_3"/>
    <property type="match status" value="1"/>
</dbReference>
<dbReference type="PROSITE" id="PS51186">
    <property type="entry name" value="GNAT"/>
    <property type="match status" value="1"/>
</dbReference>
<dbReference type="PANTHER" id="PTHR43441">
    <property type="entry name" value="RIBOSOMAL-PROTEIN-SERINE ACETYLTRANSFERASE"/>
    <property type="match status" value="1"/>
</dbReference>
<reference evidence="2 3" key="1">
    <citation type="submission" date="2018-05" db="EMBL/GenBank/DDBJ databases">
        <title>The complete genome of Lysobacter maris HZ9B, a marine bacterium antagonistic against terrestrial plant pathogens.</title>
        <authorList>
            <person name="Zhang X.-Q."/>
        </authorList>
    </citation>
    <scope>NUCLEOTIDE SEQUENCE [LARGE SCALE GENOMIC DNA]</scope>
    <source>
        <strain evidence="2 3">HZ9B</strain>
    </source>
</reference>
<evidence type="ECO:0000313" key="2">
    <source>
        <dbReference type="EMBL" id="AWV08331.1"/>
    </source>
</evidence>
<gene>
    <name evidence="2" type="ORF">C9I47_2655</name>
</gene>
<dbReference type="GO" id="GO:0005737">
    <property type="term" value="C:cytoplasm"/>
    <property type="evidence" value="ECO:0007669"/>
    <property type="project" value="TreeGrafter"/>
</dbReference>
<dbReference type="Proteomes" id="UP000249447">
    <property type="component" value="Chromosome"/>
</dbReference>
<dbReference type="KEGG" id="lmb:C9I47_2655"/>
<keyword evidence="3" id="KW-1185">Reference proteome</keyword>
<dbReference type="PANTHER" id="PTHR43441:SF11">
    <property type="entry name" value="RIBOSOMAL-PROTEIN-SERINE ACETYLTRANSFERASE"/>
    <property type="match status" value="1"/>
</dbReference>
<dbReference type="RefSeq" id="WP_223250159.1">
    <property type="nucleotide sequence ID" value="NZ_CP029843.1"/>
</dbReference>
<dbReference type="Gene3D" id="3.40.630.30">
    <property type="match status" value="1"/>
</dbReference>
<dbReference type="InterPro" id="IPR016181">
    <property type="entry name" value="Acyl_CoA_acyltransferase"/>
</dbReference>
<organism evidence="2 3">
    <name type="scientific">Marilutibacter maris</name>
    <dbReference type="NCBI Taxonomy" id="1605891"/>
    <lineage>
        <taxon>Bacteria</taxon>
        <taxon>Pseudomonadati</taxon>
        <taxon>Pseudomonadota</taxon>
        <taxon>Gammaproteobacteria</taxon>
        <taxon>Lysobacterales</taxon>
        <taxon>Lysobacteraceae</taxon>
        <taxon>Marilutibacter</taxon>
    </lineage>
</organism>
<evidence type="ECO:0000313" key="3">
    <source>
        <dbReference type="Proteomes" id="UP000249447"/>
    </source>
</evidence>
<proteinExistence type="predicted"/>